<accession>A0A508AWN4</accession>
<gene>
    <name evidence="1" type="ORF">FKV24_004505</name>
</gene>
<reference evidence="1 2" key="1">
    <citation type="submission" date="2019-10" db="EMBL/GenBank/DDBJ databases">
        <title>Lysobacter alkalisoli sp. nov., isolated from saline-alkaline soil.</title>
        <authorList>
            <person name="Sun J.-Q."/>
        </authorList>
    </citation>
    <scope>NUCLEOTIDE SEQUENCE [LARGE SCALE GENOMIC DNA]</scope>
    <source>
        <strain evidence="1 2">KCTC 42381</strain>
    </source>
</reference>
<dbReference type="Proteomes" id="UP000320431">
    <property type="component" value="Unassembled WGS sequence"/>
</dbReference>
<sequence length="155" mass="17362">MKITLALVLLLAGCSNASACSRSLDGTWKSDGQATMAFVREHTKLQPKTEAFLQALVGHMTMTFEGGELHLNMPDIEVPISGQMSPFSGFEERKPYEVLFCSSSTIVWSARQPFGDTDEVTTFNFVDPDTIWVYTGSTDPKMPDLHTREYFRRGR</sequence>
<evidence type="ECO:0000313" key="2">
    <source>
        <dbReference type="Proteomes" id="UP000320431"/>
    </source>
</evidence>
<dbReference type="EMBL" id="VICD02000061">
    <property type="protein sequence ID" value="KAB8196212.1"/>
    <property type="molecule type" value="Genomic_DNA"/>
</dbReference>
<comment type="caution">
    <text evidence="1">The sequence shown here is derived from an EMBL/GenBank/DDBJ whole genome shotgun (WGS) entry which is preliminary data.</text>
</comment>
<evidence type="ECO:0000313" key="1">
    <source>
        <dbReference type="EMBL" id="KAB8196212.1"/>
    </source>
</evidence>
<dbReference type="RefSeq" id="WP_141481518.1">
    <property type="nucleotide sequence ID" value="NZ_VICD02000061.1"/>
</dbReference>
<dbReference type="AlphaFoldDB" id="A0A508AWN4"/>
<organism evidence="1 2">
    <name type="scientific">Marilutibacter maris</name>
    <dbReference type="NCBI Taxonomy" id="1605891"/>
    <lineage>
        <taxon>Bacteria</taxon>
        <taxon>Pseudomonadati</taxon>
        <taxon>Pseudomonadota</taxon>
        <taxon>Gammaproteobacteria</taxon>
        <taxon>Lysobacterales</taxon>
        <taxon>Lysobacteraceae</taxon>
        <taxon>Marilutibacter</taxon>
    </lineage>
</organism>
<name>A0A508AWN4_9GAMM</name>
<proteinExistence type="predicted"/>
<protein>
    <submittedName>
        <fullName evidence="1">Uncharacterized protein</fullName>
    </submittedName>
</protein>